<evidence type="ECO:0000256" key="4">
    <source>
        <dbReference type="HAMAP-Rule" id="MF_00514"/>
    </source>
</evidence>
<dbReference type="InterPro" id="IPR021137">
    <property type="entry name" value="Ribosomal_bL35-like"/>
</dbReference>
<proteinExistence type="inferred from homology"/>
<comment type="similarity">
    <text evidence="1 4 5">Belongs to the bacterial ribosomal protein bL35 family.</text>
</comment>
<evidence type="ECO:0000313" key="6">
    <source>
        <dbReference type="EMBL" id="OGY07972.1"/>
    </source>
</evidence>
<dbReference type="GO" id="GO:0003735">
    <property type="term" value="F:structural constituent of ribosome"/>
    <property type="evidence" value="ECO:0007669"/>
    <property type="project" value="InterPro"/>
</dbReference>
<dbReference type="InterPro" id="IPR018265">
    <property type="entry name" value="Ribosomal_bL35_CS"/>
</dbReference>
<dbReference type="GO" id="GO:1990904">
    <property type="term" value="C:ribonucleoprotein complex"/>
    <property type="evidence" value="ECO:0007669"/>
    <property type="project" value="UniProtKB-KW"/>
</dbReference>
<evidence type="ECO:0000256" key="3">
    <source>
        <dbReference type="ARBA" id="ARBA00023274"/>
    </source>
</evidence>
<dbReference type="InterPro" id="IPR037229">
    <property type="entry name" value="Ribosomal_bL35_sf"/>
</dbReference>
<dbReference type="Proteomes" id="UP000177967">
    <property type="component" value="Unassembled WGS sequence"/>
</dbReference>
<dbReference type="AlphaFoldDB" id="A0A1G1UXT0"/>
<evidence type="ECO:0000313" key="7">
    <source>
        <dbReference type="Proteomes" id="UP000177967"/>
    </source>
</evidence>
<evidence type="ECO:0000256" key="5">
    <source>
        <dbReference type="RuleBase" id="RU000568"/>
    </source>
</evidence>
<dbReference type="GO" id="GO:0005840">
    <property type="term" value="C:ribosome"/>
    <property type="evidence" value="ECO:0007669"/>
    <property type="project" value="UniProtKB-KW"/>
</dbReference>
<evidence type="ECO:0000256" key="2">
    <source>
        <dbReference type="ARBA" id="ARBA00022980"/>
    </source>
</evidence>
<accession>A0A1G1UXT0</accession>
<keyword evidence="2 4" id="KW-0689">Ribosomal protein</keyword>
<comment type="caution">
    <text evidence="6">The sequence shown here is derived from an EMBL/GenBank/DDBJ whole genome shotgun (WGS) entry which is preliminary data.</text>
</comment>
<evidence type="ECO:0000256" key="1">
    <source>
        <dbReference type="ARBA" id="ARBA00006598"/>
    </source>
</evidence>
<dbReference type="Gene3D" id="4.10.410.60">
    <property type="match status" value="1"/>
</dbReference>
<gene>
    <name evidence="4" type="primary">rpmI</name>
    <name evidence="6" type="ORF">A2782_02385</name>
</gene>
<dbReference type="STRING" id="1797513.A2782_02385"/>
<dbReference type="GO" id="GO:0006412">
    <property type="term" value="P:translation"/>
    <property type="evidence" value="ECO:0007669"/>
    <property type="project" value="UniProtKB-UniRule"/>
</dbReference>
<organism evidence="6 7">
    <name type="scientific">Candidatus Blackburnbacteria bacterium RIFCSPHIGHO2_01_FULL_43_15b</name>
    <dbReference type="NCBI Taxonomy" id="1797513"/>
    <lineage>
        <taxon>Bacteria</taxon>
        <taxon>Candidatus Blackburniibacteriota</taxon>
    </lineage>
</organism>
<dbReference type="PROSITE" id="PS00936">
    <property type="entry name" value="RIBOSOMAL_L35"/>
    <property type="match status" value="1"/>
</dbReference>
<keyword evidence="3 4" id="KW-0687">Ribonucleoprotein</keyword>
<dbReference type="InterPro" id="IPR001706">
    <property type="entry name" value="Ribosomal_bL35"/>
</dbReference>
<dbReference type="SUPFAM" id="SSF143034">
    <property type="entry name" value="L35p-like"/>
    <property type="match status" value="1"/>
</dbReference>
<dbReference type="Pfam" id="PF01632">
    <property type="entry name" value="Ribosomal_L35p"/>
    <property type="match status" value="1"/>
</dbReference>
<dbReference type="PRINTS" id="PR00064">
    <property type="entry name" value="RIBOSOMALL35"/>
</dbReference>
<dbReference type="HAMAP" id="MF_00514">
    <property type="entry name" value="Ribosomal_bL35"/>
    <property type="match status" value="1"/>
</dbReference>
<protein>
    <recommendedName>
        <fullName evidence="4">Large ribosomal subunit protein bL35</fullName>
    </recommendedName>
</protein>
<sequence length="69" mass="8064">MNNGKVKFKSKKAVLRRVKVTGTGKILRGRSFGRHLKNSKSKKRNRIYKRPIEVNKTLEKKLQKVLGMR</sequence>
<dbReference type="EMBL" id="MHBW01000033">
    <property type="protein sequence ID" value="OGY07972.1"/>
    <property type="molecule type" value="Genomic_DNA"/>
</dbReference>
<name>A0A1G1UXT0_9BACT</name>
<reference evidence="6 7" key="1">
    <citation type="journal article" date="2016" name="Nat. Commun.">
        <title>Thousands of microbial genomes shed light on interconnected biogeochemical processes in an aquifer system.</title>
        <authorList>
            <person name="Anantharaman K."/>
            <person name="Brown C.T."/>
            <person name="Hug L.A."/>
            <person name="Sharon I."/>
            <person name="Castelle C.J."/>
            <person name="Probst A.J."/>
            <person name="Thomas B.C."/>
            <person name="Singh A."/>
            <person name="Wilkins M.J."/>
            <person name="Karaoz U."/>
            <person name="Brodie E.L."/>
            <person name="Williams K.H."/>
            <person name="Hubbard S.S."/>
            <person name="Banfield J.F."/>
        </authorList>
    </citation>
    <scope>NUCLEOTIDE SEQUENCE [LARGE SCALE GENOMIC DNA]</scope>
</reference>